<reference evidence="1 2" key="1">
    <citation type="journal article" date="2015" name="Genome Biol. Evol.">
        <title>Comparative Genomics of a Bacterivorous Green Alga Reveals Evolutionary Causalities and Consequences of Phago-Mixotrophic Mode of Nutrition.</title>
        <authorList>
            <person name="Burns J.A."/>
            <person name="Paasch A."/>
            <person name="Narechania A."/>
            <person name="Kim E."/>
        </authorList>
    </citation>
    <scope>NUCLEOTIDE SEQUENCE [LARGE SCALE GENOMIC DNA]</scope>
    <source>
        <strain evidence="1 2">PLY_AMNH</strain>
    </source>
</reference>
<dbReference type="AlphaFoldDB" id="A0AAE0KRD7"/>
<dbReference type="EMBL" id="LGRX02020245">
    <property type="protein sequence ID" value="KAK3257674.1"/>
    <property type="molecule type" value="Genomic_DNA"/>
</dbReference>
<evidence type="ECO:0000313" key="1">
    <source>
        <dbReference type="EMBL" id="KAK3257674.1"/>
    </source>
</evidence>
<sequence>MHLGLTNSFSSDNNTKQACGYPFSSSLLTCLSPVATPRCNGPPLGSTQRVPQGSVQVPGGYPGGGSPDVTPWRAPGSAPVFSPCGIAGGNPLGCPVGAKQPVGTPCPGGGDAYGSDALNTSFPEAITTEWIAGSVVEAGWGIQANHGGGYSYRLCKRSEGLTEECFQRTPLDFVGDTQFVQWGPDSSKRVEFKANRTRDGTVPAGSQWTKNPIPACAIWGGGMSEEAGNACGPEGPQFPSPTADLVTGEPLEGFCEVASTNWRSDCNFTIVDKLKVPSSMAEGDYALSFRWDCEQTTQIWTTCANIRIKAAELDQPVQIA</sequence>
<evidence type="ECO:0000313" key="2">
    <source>
        <dbReference type="Proteomes" id="UP001190700"/>
    </source>
</evidence>
<proteinExistence type="predicted"/>
<accession>A0AAE0KRD7</accession>
<organism evidence="1 2">
    <name type="scientific">Cymbomonas tetramitiformis</name>
    <dbReference type="NCBI Taxonomy" id="36881"/>
    <lineage>
        <taxon>Eukaryota</taxon>
        <taxon>Viridiplantae</taxon>
        <taxon>Chlorophyta</taxon>
        <taxon>Pyramimonadophyceae</taxon>
        <taxon>Pyramimonadales</taxon>
        <taxon>Pyramimonadaceae</taxon>
        <taxon>Cymbomonas</taxon>
    </lineage>
</organism>
<name>A0AAE0KRD7_9CHLO</name>
<keyword evidence="2" id="KW-1185">Reference proteome</keyword>
<dbReference type="Proteomes" id="UP001190700">
    <property type="component" value="Unassembled WGS sequence"/>
</dbReference>
<gene>
    <name evidence="1" type="ORF">CYMTET_33251</name>
</gene>
<comment type="caution">
    <text evidence="1">The sequence shown here is derived from an EMBL/GenBank/DDBJ whole genome shotgun (WGS) entry which is preliminary data.</text>
</comment>
<protein>
    <recommendedName>
        <fullName evidence="3">Chitin-binding type-4 domain-containing protein</fullName>
    </recommendedName>
</protein>
<evidence type="ECO:0008006" key="3">
    <source>
        <dbReference type="Google" id="ProtNLM"/>
    </source>
</evidence>